<dbReference type="GO" id="GO:0005506">
    <property type="term" value="F:iron ion binding"/>
    <property type="evidence" value="ECO:0007669"/>
    <property type="project" value="InterPro"/>
</dbReference>
<proteinExistence type="inferred from homology"/>
<evidence type="ECO:0000313" key="9">
    <source>
        <dbReference type="EMBL" id="KAK9155498.1"/>
    </source>
</evidence>
<dbReference type="CDD" id="cd11075">
    <property type="entry name" value="CYP77_89"/>
    <property type="match status" value="1"/>
</dbReference>
<dbReference type="PANTHER" id="PTHR24298:SF800">
    <property type="entry name" value="CYTOCHROME P450 89A2-RELATED"/>
    <property type="match status" value="1"/>
</dbReference>
<dbReference type="AlphaFoldDB" id="A0AAP0PT24"/>
<feature type="compositionally biased region" description="Basic residues" evidence="8">
    <location>
        <begin position="22"/>
        <end position="39"/>
    </location>
</feature>
<dbReference type="EMBL" id="JBBNAE010000001">
    <property type="protein sequence ID" value="KAK9155498.1"/>
    <property type="molecule type" value="Genomic_DNA"/>
</dbReference>
<evidence type="ECO:0000256" key="4">
    <source>
        <dbReference type="ARBA" id="ARBA00022989"/>
    </source>
</evidence>
<evidence type="ECO:0000256" key="7">
    <source>
        <dbReference type="RuleBase" id="RU000461"/>
    </source>
</evidence>
<dbReference type="Gene3D" id="1.10.630.10">
    <property type="entry name" value="Cytochrome P450"/>
    <property type="match status" value="1"/>
</dbReference>
<evidence type="ECO:0008006" key="11">
    <source>
        <dbReference type="Google" id="ProtNLM"/>
    </source>
</evidence>
<dbReference type="InterPro" id="IPR017972">
    <property type="entry name" value="Cyt_P450_CS"/>
</dbReference>
<keyword evidence="6 7" id="KW-0408">Iron</keyword>
<comment type="similarity">
    <text evidence="7">Belongs to the cytochrome P450 family.</text>
</comment>
<keyword evidence="10" id="KW-1185">Reference proteome</keyword>
<evidence type="ECO:0000256" key="5">
    <source>
        <dbReference type="ARBA" id="ARBA00023136"/>
    </source>
</evidence>
<keyword evidence="5" id="KW-0472">Membrane</keyword>
<keyword evidence="6 7" id="KW-0349">Heme</keyword>
<dbReference type="GO" id="GO:0016020">
    <property type="term" value="C:membrane"/>
    <property type="evidence" value="ECO:0007669"/>
    <property type="project" value="UniProtKB-SubCell"/>
</dbReference>
<gene>
    <name evidence="9" type="ORF">Sjap_002978</name>
</gene>
<dbReference type="PRINTS" id="PR00385">
    <property type="entry name" value="P450"/>
</dbReference>
<dbReference type="InterPro" id="IPR001128">
    <property type="entry name" value="Cyt_P450"/>
</dbReference>
<dbReference type="GO" id="GO:0044550">
    <property type="term" value="P:secondary metabolite biosynthetic process"/>
    <property type="evidence" value="ECO:0007669"/>
    <property type="project" value="UniProtKB-ARBA"/>
</dbReference>
<organism evidence="9 10">
    <name type="scientific">Stephania japonica</name>
    <dbReference type="NCBI Taxonomy" id="461633"/>
    <lineage>
        <taxon>Eukaryota</taxon>
        <taxon>Viridiplantae</taxon>
        <taxon>Streptophyta</taxon>
        <taxon>Embryophyta</taxon>
        <taxon>Tracheophyta</taxon>
        <taxon>Spermatophyta</taxon>
        <taxon>Magnoliopsida</taxon>
        <taxon>Ranunculales</taxon>
        <taxon>Menispermaceae</taxon>
        <taxon>Menispermoideae</taxon>
        <taxon>Cissampelideae</taxon>
        <taxon>Stephania</taxon>
    </lineage>
</organism>
<dbReference type="SUPFAM" id="SSF48264">
    <property type="entry name" value="Cytochrome P450"/>
    <property type="match status" value="1"/>
</dbReference>
<dbReference type="Pfam" id="PF00067">
    <property type="entry name" value="p450"/>
    <property type="match status" value="1"/>
</dbReference>
<feature type="compositionally biased region" description="Basic and acidic residues" evidence="8">
    <location>
        <begin position="1"/>
        <end position="11"/>
    </location>
</feature>
<dbReference type="InterPro" id="IPR002401">
    <property type="entry name" value="Cyt_P450_E_grp-I"/>
</dbReference>
<evidence type="ECO:0000256" key="8">
    <source>
        <dbReference type="SAM" id="MobiDB-lite"/>
    </source>
</evidence>
<keyword evidence="4" id="KW-1133">Transmembrane helix</keyword>
<feature type="region of interest" description="Disordered" evidence="8">
    <location>
        <begin position="1"/>
        <end position="71"/>
    </location>
</feature>
<evidence type="ECO:0000256" key="2">
    <source>
        <dbReference type="ARBA" id="ARBA00022692"/>
    </source>
</evidence>
<protein>
    <recommendedName>
        <fullName evidence="11">Cytochrome P450</fullName>
    </recommendedName>
</protein>
<keyword evidence="3 6" id="KW-0479">Metal-binding</keyword>
<name>A0AAP0PT24_9MAGN</name>
<comment type="subcellular location">
    <subcellularLocation>
        <location evidence="1">Membrane</location>
        <topology evidence="1">Single-pass membrane protein</topology>
    </subcellularLocation>
</comment>
<evidence type="ECO:0000256" key="3">
    <source>
        <dbReference type="ARBA" id="ARBA00022723"/>
    </source>
</evidence>
<feature type="binding site" description="axial binding residue" evidence="6">
    <location>
        <position position="410"/>
    </location>
    <ligand>
        <name>heme</name>
        <dbReference type="ChEBI" id="CHEBI:30413"/>
    </ligand>
    <ligandPart>
        <name>Fe</name>
        <dbReference type="ChEBI" id="CHEBI:18248"/>
    </ligandPart>
</feature>
<dbReference type="GO" id="GO:0016709">
    <property type="term" value="F:oxidoreductase activity, acting on paired donors, with incorporation or reduction of molecular oxygen, NAD(P)H as one donor, and incorporation of one atom of oxygen"/>
    <property type="evidence" value="ECO:0007669"/>
    <property type="project" value="TreeGrafter"/>
</dbReference>
<dbReference type="PRINTS" id="PR00463">
    <property type="entry name" value="EP450I"/>
</dbReference>
<dbReference type="Proteomes" id="UP001417504">
    <property type="component" value="Unassembled WGS sequence"/>
</dbReference>
<comment type="caution">
    <text evidence="9">The sequence shown here is derived from an EMBL/GenBank/DDBJ whole genome shotgun (WGS) entry which is preliminary data.</text>
</comment>
<evidence type="ECO:0000256" key="1">
    <source>
        <dbReference type="ARBA" id="ARBA00004167"/>
    </source>
</evidence>
<comment type="cofactor">
    <cofactor evidence="6">
        <name>heme</name>
        <dbReference type="ChEBI" id="CHEBI:30413"/>
    </cofactor>
</comment>
<dbReference type="PROSITE" id="PS00086">
    <property type="entry name" value="CYTOCHROME_P450"/>
    <property type="match status" value="1"/>
</dbReference>
<dbReference type="InterPro" id="IPR051103">
    <property type="entry name" value="Plant_metabolite_P450s"/>
</dbReference>
<keyword evidence="7" id="KW-0560">Oxidoreductase</keyword>
<dbReference type="InterPro" id="IPR036396">
    <property type="entry name" value="Cyt_P450_sf"/>
</dbReference>
<evidence type="ECO:0000313" key="10">
    <source>
        <dbReference type="Proteomes" id="UP001417504"/>
    </source>
</evidence>
<dbReference type="GO" id="GO:0020037">
    <property type="term" value="F:heme binding"/>
    <property type="evidence" value="ECO:0007669"/>
    <property type="project" value="InterPro"/>
</dbReference>
<keyword evidence="7" id="KW-0503">Monooxygenase</keyword>
<reference evidence="9 10" key="1">
    <citation type="submission" date="2024-01" db="EMBL/GenBank/DDBJ databases">
        <title>Genome assemblies of Stephania.</title>
        <authorList>
            <person name="Yang L."/>
        </authorList>
    </citation>
    <scope>NUCLEOTIDE SEQUENCE [LARGE SCALE GENOMIC DNA]</scope>
    <source>
        <strain evidence="9">QJT</strain>
        <tissue evidence="9">Leaf</tissue>
    </source>
</reference>
<evidence type="ECO:0000256" key="6">
    <source>
        <dbReference type="PIRSR" id="PIRSR602401-1"/>
    </source>
</evidence>
<keyword evidence="2" id="KW-0812">Transmembrane</keyword>
<accession>A0AAP0PT24</accession>
<dbReference type="PANTHER" id="PTHR24298">
    <property type="entry name" value="FLAVONOID 3'-MONOOXYGENASE-RELATED"/>
    <property type="match status" value="1"/>
</dbReference>
<sequence>MAPQELHRFHEVPPQPPSPIRSHLHSQNRPPHLHLHRIPRPGLQSLNPTRPHLRQPPITTGRGPKQNTISAANYGPTWRLLRRNLVTETLHPARVKSFSQSRKRVLQDLINKLKIESKSRDDHAVRVVDHFRHATLGSLLSMCFGENIVNDQEEDVIKNVDKMMRDALVSSSSRFSVLVFFPRLSKTLFPNMWAKLEEAKTSREIVLGPLIKSRALENNNNNNYNNNGNVACYVDSLLNLSIPEEGGRKLGESEIIGLCSEFLNAGADSTATALQWIMANLVKHQDVQDKVFEEIKRVVRDDEEGIIREEDLEKMTYLKAVVLEGLRRHPPVHVPIPHAVTDDVTLEGHLVPTDASVVFLIAEMGWDPAVWDRPMEFDPGRFVDGGMGGVDISGNRGIKMMPFGAGRRICPGVALSMLHLEYFVANLVWEFKWTAREREEVDLEEKQEFTVTMKCPLYARLSPR</sequence>